<evidence type="ECO:0000313" key="4">
    <source>
        <dbReference type="EMBL" id="ANZ36199.1"/>
    </source>
</evidence>
<dbReference type="EMBL" id="CP016793">
    <property type="protein sequence ID" value="ANZ36199.1"/>
    <property type="molecule type" value="Genomic_DNA"/>
</dbReference>
<dbReference type="KEGG" id="led:BBK82_09140"/>
<feature type="transmembrane region" description="Helical" evidence="2">
    <location>
        <begin position="60"/>
        <end position="79"/>
    </location>
</feature>
<dbReference type="SUPFAM" id="SSF55486">
    <property type="entry name" value="Metalloproteases ('zincins'), catalytic domain"/>
    <property type="match status" value="1"/>
</dbReference>
<feature type="domain" description="DUF3152" evidence="3">
    <location>
        <begin position="126"/>
        <end position="332"/>
    </location>
</feature>
<dbReference type="InterPro" id="IPR022603">
    <property type="entry name" value="DUF3152"/>
</dbReference>
<feature type="compositionally biased region" description="Polar residues" evidence="1">
    <location>
        <begin position="92"/>
        <end position="103"/>
    </location>
</feature>
<proteinExistence type="predicted"/>
<dbReference type="OrthoDB" id="9779865at2"/>
<protein>
    <recommendedName>
        <fullName evidence="3">DUF3152 domain-containing protein</fullName>
    </recommendedName>
</protein>
<keyword evidence="2" id="KW-1133">Transmembrane helix</keyword>
<feature type="compositionally biased region" description="Basic and acidic residues" evidence="1">
    <location>
        <begin position="1"/>
        <end position="12"/>
    </location>
</feature>
<evidence type="ECO:0000313" key="5">
    <source>
        <dbReference type="Proteomes" id="UP000093053"/>
    </source>
</evidence>
<reference evidence="4 5" key="1">
    <citation type="submission" date="2016-07" db="EMBL/GenBank/DDBJ databases">
        <title>Complete genome sequence of the Lentzea guizhouensis DHS C013.</title>
        <authorList>
            <person name="Cao C."/>
        </authorList>
    </citation>
    <scope>NUCLEOTIDE SEQUENCE [LARGE SCALE GENOMIC DNA]</scope>
    <source>
        <strain evidence="4 5">DHS C013</strain>
    </source>
</reference>
<dbReference type="Pfam" id="PF11350">
    <property type="entry name" value="DUF3152"/>
    <property type="match status" value="1"/>
</dbReference>
<keyword evidence="2" id="KW-0812">Transmembrane</keyword>
<evidence type="ECO:0000256" key="2">
    <source>
        <dbReference type="SAM" id="Phobius"/>
    </source>
</evidence>
<dbReference type="AlphaFoldDB" id="A0A1B2HEQ7"/>
<feature type="region of interest" description="Disordered" evidence="1">
    <location>
        <begin position="1"/>
        <end position="52"/>
    </location>
</feature>
<keyword evidence="2" id="KW-0472">Membrane</keyword>
<feature type="region of interest" description="Disordered" evidence="1">
    <location>
        <begin position="85"/>
        <end position="116"/>
    </location>
</feature>
<gene>
    <name evidence="4" type="ORF">BBK82_09140</name>
</gene>
<evidence type="ECO:0000259" key="3">
    <source>
        <dbReference type="Pfam" id="PF11350"/>
    </source>
</evidence>
<keyword evidence="5" id="KW-1185">Reference proteome</keyword>
<organism evidence="4 5">
    <name type="scientific">Lentzea guizhouensis</name>
    <dbReference type="NCBI Taxonomy" id="1586287"/>
    <lineage>
        <taxon>Bacteria</taxon>
        <taxon>Bacillati</taxon>
        <taxon>Actinomycetota</taxon>
        <taxon>Actinomycetes</taxon>
        <taxon>Pseudonocardiales</taxon>
        <taxon>Pseudonocardiaceae</taxon>
        <taxon>Lentzea</taxon>
    </lineage>
</organism>
<evidence type="ECO:0000256" key="1">
    <source>
        <dbReference type="SAM" id="MobiDB-lite"/>
    </source>
</evidence>
<name>A0A1B2HEQ7_9PSEU</name>
<accession>A0A1B2HEQ7</accession>
<sequence>MGHVNRAPERGRSAPPADRYRRGARRTSAEPLAAAWEPEGTSRLQRPRRSGGVKRLVSSYGWRIYAIPVLVVLTALVVLDTVQPKTPVSGDNAGTNAAETPVNTPEPPATEVQGQKPQLNIPTAELPPGPDFSQDGVGTFKAVAGSGPRVGEANAAKFRKYSIAIEDGVRPADYNDDAAAFGRTVEGFLSDPRSWIGTKTVALQRVEANQNPDFTIILTSTKTTHAICGKEIPFETSCFDKPSKRVVINVARWVRGAMAYSRDLSGYRNYVINHEVGHALGSGHAACPETDAPAPVMMQQTFGVSNDFVSQLNAGLDVVPADGKVCKPNAFPAG</sequence>
<dbReference type="STRING" id="1586287.BBK82_09140"/>
<dbReference type="Proteomes" id="UP000093053">
    <property type="component" value="Chromosome"/>
</dbReference>